<accession>R6TUY1</accession>
<dbReference type="AlphaFoldDB" id="R6TUY1"/>
<reference evidence="1" key="1">
    <citation type="submission" date="2012-11" db="EMBL/GenBank/DDBJ databases">
        <title>Dependencies among metagenomic species, viruses, plasmids and units of genetic variation.</title>
        <authorList>
            <person name="Nielsen H.B."/>
            <person name="Almeida M."/>
            <person name="Juncker A.S."/>
            <person name="Rasmussen S."/>
            <person name="Li J."/>
            <person name="Sunagawa S."/>
            <person name="Plichta D."/>
            <person name="Gautier L."/>
            <person name="Le Chatelier E."/>
            <person name="Peletier E."/>
            <person name="Bonde I."/>
            <person name="Nielsen T."/>
            <person name="Manichanh C."/>
            <person name="Arumugam M."/>
            <person name="Batto J."/>
            <person name="Santos M.B.Q.D."/>
            <person name="Blom N."/>
            <person name="Borruel N."/>
            <person name="Burgdorf K.S."/>
            <person name="Boumezbeur F."/>
            <person name="Casellas F."/>
            <person name="Dore J."/>
            <person name="Guarner F."/>
            <person name="Hansen T."/>
            <person name="Hildebrand F."/>
            <person name="Kaas R.S."/>
            <person name="Kennedy S."/>
            <person name="Kristiansen K."/>
            <person name="Kultima J.R."/>
            <person name="Leonard P."/>
            <person name="Levenez F."/>
            <person name="Lund O."/>
            <person name="Moumen B."/>
            <person name="Le Paslier D."/>
            <person name="Pons N."/>
            <person name="Pedersen O."/>
            <person name="Prifti E."/>
            <person name="Qin J."/>
            <person name="Raes J."/>
            <person name="Tap J."/>
            <person name="Tims S."/>
            <person name="Ussery D.W."/>
            <person name="Yamada T."/>
            <person name="MetaHit consortium"/>
            <person name="Renault P."/>
            <person name="Sicheritz-Ponten T."/>
            <person name="Bork P."/>
            <person name="Wang J."/>
            <person name="Brunak S."/>
            <person name="Ehrlich S.D."/>
        </authorList>
    </citation>
    <scope>NUCLEOTIDE SEQUENCE [LARGE SCALE GENOMIC DNA]</scope>
</reference>
<comment type="caution">
    <text evidence="1">The sequence shown here is derived from an EMBL/GenBank/DDBJ whole genome shotgun (WGS) entry which is preliminary data.</text>
</comment>
<dbReference type="STRING" id="1263015.BN580_01293"/>
<name>R6TUY1_9BACT</name>
<protein>
    <submittedName>
        <fullName evidence="1">Uncharacterized protein</fullName>
    </submittedName>
</protein>
<gene>
    <name evidence="1" type="ORF">BN580_01293</name>
</gene>
<proteinExistence type="predicted"/>
<dbReference type="Proteomes" id="UP000017938">
    <property type="component" value="Unassembled WGS sequence"/>
</dbReference>
<evidence type="ECO:0000313" key="1">
    <source>
        <dbReference type="EMBL" id="CDC73614.1"/>
    </source>
</evidence>
<organism evidence="1 2">
    <name type="scientific">Candidatus Colimorpha enterica</name>
    <dbReference type="NCBI Taxonomy" id="3083063"/>
    <lineage>
        <taxon>Bacteria</taxon>
        <taxon>Pseudomonadati</taxon>
        <taxon>Bacteroidota</taxon>
        <taxon>Bacteroidia</taxon>
        <taxon>Bacteroidales</taxon>
        <taxon>Candidatus Colimorpha</taxon>
    </lineage>
</organism>
<dbReference type="EMBL" id="CBFW010000169">
    <property type="protein sequence ID" value="CDC73614.1"/>
    <property type="molecule type" value="Genomic_DNA"/>
</dbReference>
<evidence type="ECO:0000313" key="2">
    <source>
        <dbReference type="Proteomes" id="UP000017938"/>
    </source>
</evidence>
<sequence>MAVEDACGIARGTFSDPSEIARTATEVRSMRQRTYSTVCDIQRSLGNALERLVLACGSLAELYGLADGGVTADISFGDGVLTDSVTDRENEREDVKAGIISPEVFRERWYGESRKDDRDEKRIS</sequence>